<dbReference type="Gene3D" id="3.40.50.300">
    <property type="entry name" value="P-loop containing nucleotide triphosphate hydrolases"/>
    <property type="match status" value="2"/>
</dbReference>
<dbReference type="SUPFAM" id="SSF48452">
    <property type="entry name" value="TPR-like"/>
    <property type="match status" value="2"/>
</dbReference>
<dbReference type="SUPFAM" id="SSF52540">
    <property type="entry name" value="P-loop containing nucleoside triphosphate hydrolases"/>
    <property type="match status" value="2"/>
</dbReference>
<dbReference type="PANTHER" id="PTHR46082">
    <property type="entry name" value="ATP/GTP-BINDING PROTEIN-RELATED"/>
    <property type="match status" value="1"/>
</dbReference>
<dbReference type="NCBIfam" id="NF040586">
    <property type="entry name" value="FxSxx_TPR"/>
    <property type="match status" value="1"/>
</dbReference>
<keyword evidence="3" id="KW-0282">Flagellum</keyword>
<dbReference type="InterPro" id="IPR053137">
    <property type="entry name" value="NLR-like"/>
</dbReference>
<organism evidence="3 4">
    <name type="scientific">Cryptosporangium aurantiacum</name>
    <dbReference type="NCBI Taxonomy" id="134849"/>
    <lineage>
        <taxon>Bacteria</taxon>
        <taxon>Bacillati</taxon>
        <taxon>Actinomycetota</taxon>
        <taxon>Actinomycetes</taxon>
        <taxon>Cryptosporangiales</taxon>
        <taxon>Cryptosporangiaceae</taxon>
        <taxon>Cryptosporangium</taxon>
    </lineage>
</organism>
<sequence length="1313" mass="145708">MTAEPTGVVVTFYSFKGGTGRTMALANVAWILAANGKRVLAVDWDLESPGLHRYFSPFVDRRAIRTNRGVIGLIHDFQNAKARSLASGGPELDVNEHADISTRVIPLDWPDFPDGGRLDLLSAGKHSRDYAKSLASVDWDDFYTRLDGGRFFQALRTGMKQQYDYVLIDSRTGYSDVADICTIELPDVLVDCFTLNEQGIDGAATVAHLVLGQKPNMRILPVPMRLDPAEKVKADAGRAAAQQRFGEIPTFVDRAERDRYWSRVYIPYQAFYNYEEVLATFGDTPQTPGTLLAAYELLTKELTEGAIDTMPPMSPTLRRAFNAQFERRIVVAETDVALRYAVEDTNWAEWLGHVLLAAGVRVVDPIADPRADTSGCRDLLIMSDWATNDPSLQLTPLGATQSALAVYVADIPPAQRTSAGDSIFISRLTEAAAVEAVLRLVGRTEAVLAPEVDQGSPRFPAEEPFVSNLGARNARFTGRENELRTLRRQLSSSGTIVVSSAKPVALQGMGGIGKTQIALEYAHQFRSAYDVIWWIKADPVTFIDVQLEDLGRRLELPLGASGPENARAVLDALRRGVPHKRWLLIFDNAEDSRVGDFLPSGPGHVLITSRTTSWGDRTRTVPIDVFDRRESVEHFRSRTPTITSAEANQLAELLGDLPIAVAAAAAFLAESRFPVESLVQEIEARGPAMIPLPDQAGTPSDQTQTQPVQALWDVSLNRLHERSVAAYRLLQLCSVMDTSVALDLIYGEEMAQALTPYDPSLTERLLRGRMVQEIARLALARVEPRSEGPGGEVSEGRLSVHRLVQYVVRSRMSDEELEEARHHVHLVLARSRPPGEIDDPGTWPRFRTLWPHLERSKAVECDDPVVRQLLIERVRYLWVGGDYQRGLERARQTEAVWVARLDRMAADHVVDDVRQTLRGQLLHLRFNMANLLRSLGDFEESRTLDEEVLREQQDLLGDDHPLTLITAGSAAGDLRGLGHYQEALKRDQRTYAAWQDLFGEGHARTLAALNNLATSYRLIGDYRQALELDVKAYEGRRGTLGERHPSTLYSAGHIGRDLREGGEYEQSVRRLRVVADVFAEELSAEARDTLNARVNLAVSLRTAGHLEEAEELLHDAYDRLSDKFPYAPDTLSCRLSRAVVLLRLGNDIAGSELRAVYDAYQRSFGPQHPYTLICLNNQVAAAHDAGDRSRARELADEVARDFSLALGQDHPYTLAAEMNLGIALAEIDAFDRALTLFASAVDRSARFLGERHPDTLSGAANRALIEVRAGSAGPDIVEKAVRRLSERVGRTHPTVLTIEQERLVTRLIDPLPF</sequence>
<dbReference type="NCBIfam" id="NF047398">
    <property type="entry name" value="AAA_KGGVGR"/>
    <property type="match status" value="1"/>
</dbReference>
<dbReference type="STRING" id="134849.SAMN05443668_1011326"/>
<proteinExistence type="predicted"/>
<gene>
    <name evidence="3" type="ORF">SAMN05443668_1011326</name>
</gene>
<evidence type="ECO:0000259" key="1">
    <source>
        <dbReference type="Pfam" id="PF00931"/>
    </source>
</evidence>
<dbReference type="PANTHER" id="PTHR46082:SF11">
    <property type="entry name" value="AAA+ ATPASE DOMAIN-CONTAINING PROTEIN-RELATED"/>
    <property type="match status" value="1"/>
</dbReference>
<dbReference type="Pfam" id="PF13424">
    <property type="entry name" value="TPR_12"/>
    <property type="match status" value="2"/>
</dbReference>
<dbReference type="Pfam" id="PF00931">
    <property type="entry name" value="NB-ARC"/>
    <property type="match status" value="1"/>
</dbReference>
<dbReference type="Proteomes" id="UP000184440">
    <property type="component" value="Unassembled WGS sequence"/>
</dbReference>
<keyword evidence="3" id="KW-0966">Cell projection</keyword>
<dbReference type="RefSeq" id="WP_073252408.1">
    <property type="nucleotide sequence ID" value="NZ_FRCS01000001.1"/>
</dbReference>
<dbReference type="Pfam" id="PF13374">
    <property type="entry name" value="TPR_10"/>
    <property type="match status" value="2"/>
</dbReference>
<dbReference type="InterPro" id="IPR011990">
    <property type="entry name" value="TPR-like_helical_dom_sf"/>
</dbReference>
<protein>
    <submittedName>
        <fullName evidence="3">MinD-like ATPase involved in chromosome partitioning or flagellar assembly</fullName>
    </submittedName>
</protein>
<feature type="domain" description="CobQ/CobB/MinD/ParA nucleotide binding" evidence="2">
    <location>
        <begin position="11"/>
        <end position="166"/>
    </location>
</feature>
<dbReference type="InterPro" id="IPR002182">
    <property type="entry name" value="NB-ARC"/>
</dbReference>
<keyword evidence="4" id="KW-1185">Reference proteome</keyword>
<dbReference type="EMBL" id="FRCS01000001">
    <property type="protein sequence ID" value="SHM71783.1"/>
    <property type="molecule type" value="Genomic_DNA"/>
</dbReference>
<evidence type="ECO:0000313" key="3">
    <source>
        <dbReference type="EMBL" id="SHM71783.1"/>
    </source>
</evidence>
<name>A0A1M7L287_9ACTN</name>
<dbReference type="OrthoDB" id="580767at2"/>
<dbReference type="InterPro" id="IPR002586">
    <property type="entry name" value="CobQ/CobB/MinD/ParA_Nub-bd_dom"/>
</dbReference>
<evidence type="ECO:0000259" key="2">
    <source>
        <dbReference type="Pfam" id="PF01656"/>
    </source>
</evidence>
<dbReference type="InterPro" id="IPR027417">
    <property type="entry name" value="P-loop_NTPase"/>
</dbReference>
<evidence type="ECO:0000313" key="4">
    <source>
        <dbReference type="Proteomes" id="UP000184440"/>
    </source>
</evidence>
<dbReference type="Gene3D" id="1.25.40.10">
    <property type="entry name" value="Tetratricopeptide repeat domain"/>
    <property type="match status" value="2"/>
</dbReference>
<accession>A0A1M7L287</accession>
<dbReference type="GO" id="GO:0043531">
    <property type="term" value="F:ADP binding"/>
    <property type="evidence" value="ECO:0007669"/>
    <property type="project" value="InterPro"/>
</dbReference>
<feature type="domain" description="NB-ARC" evidence="1">
    <location>
        <begin position="502"/>
        <end position="612"/>
    </location>
</feature>
<keyword evidence="3" id="KW-0969">Cilium</keyword>
<reference evidence="3 4" key="1">
    <citation type="submission" date="2016-11" db="EMBL/GenBank/DDBJ databases">
        <authorList>
            <person name="Jaros S."/>
            <person name="Januszkiewicz K."/>
            <person name="Wedrychowicz H."/>
        </authorList>
    </citation>
    <scope>NUCLEOTIDE SEQUENCE [LARGE SCALE GENOMIC DNA]</scope>
    <source>
        <strain evidence="3 4">DSM 46144</strain>
    </source>
</reference>
<dbReference type="Pfam" id="PF01656">
    <property type="entry name" value="CbiA"/>
    <property type="match status" value="1"/>
</dbReference>